<keyword evidence="2" id="KW-1185">Reference proteome</keyword>
<name>A0ABP5DL04_9ACTN</name>
<gene>
    <name evidence="1" type="ORF">GCM10009799_03070</name>
</gene>
<dbReference type="Proteomes" id="UP001501585">
    <property type="component" value="Unassembled WGS sequence"/>
</dbReference>
<evidence type="ECO:0000313" key="2">
    <source>
        <dbReference type="Proteomes" id="UP001501585"/>
    </source>
</evidence>
<protein>
    <submittedName>
        <fullName evidence="1">Uncharacterized protein</fullName>
    </submittedName>
</protein>
<dbReference type="EMBL" id="BAAAPC010000001">
    <property type="protein sequence ID" value="GAA1981364.1"/>
    <property type="molecule type" value="Genomic_DNA"/>
</dbReference>
<reference evidence="2" key="1">
    <citation type="journal article" date="2019" name="Int. J. Syst. Evol. Microbiol.">
        <title>The Global Catalogue of Microorganisms (GCM) 10K type strain sequencing project: providing services to taxonomists for standard genome sequencing and annotation.</title>
        <authorList>
            <consortium name="The Broad Institute Genomics Platform"/>
            <consortium name="The Broad Institute Genome Sequencing Center for Infectious Disease"/>
            <person name="Wu L."/>
            <person name="Ma J."/>
        </authorList>
    </citation>
    <scope>NUCLEOTIDE SEQUENCE [LARGE SCALE GENOMIC DNA]</scope>
    <source>
        <strain evidence="2">JCM 15313</strain>
    </source>
</reference>
<evidence type="ECO:0000313" key="1">
    <source>
        <dbReference type="EMBL" id="GAA1981364.1"/>
    </source>
</evidence>
<sequence>MTPLAGLLSLTALVVTLGYIGVCVASPFGPCRWCRPAHRHTCRACHGTGLRARLAWRLWRHIRELHRDTH</sequence>
<proteinExistence type="predicted"/>
<accession>A0ABP5DL04</accession>
<organism evidence="1 2">
    <name type="scientific">Nocardiopsis rhodophaea</name>
    <dbReference type="NCBI Taxonomy" id="280238"/>
    <lineage>
        <taxon>Bacteria</taxon>
        <taxon>Bacillati</taxon>
        <taxon>Actinomycetota</taxon>
        <taxon>Actinomycetes</taxon>
        <taxon>Streptosporangiales</taxon>
        <taxon>Nocardiopsidaceae</taxon>
        <taxon>Nocardiopsis</taxon>
    </lineage>
</organism>
<comment type="caution">
    <text evidence="1">The sequence shown here is derived from an EMBL/GenBank/DDBJ whole genome shotgun (WGS) entry which is preliminary data.</text>
</comment>